<dbReference type="Gene3D" id="1.10.10.10">
    <property type="entry name" value="Winged helix-like DNA-binding domain superfamily/Winged helix DNA-binding domain"/>
    <property type="match status" value="1"/>
</dbReference>
<dbReference type="OMA" id="CWHILAN"/>
<keyword evidence="1" id="KW-0677">Repeat</keyword>
<evidence type="ECO:0000313" key="9">
    <source>
        <dbReference type="EnsemblPlants" id="Kaladp0008s0630.1.v1.1.CDS.1"/>
    </source>
</evidence>
<dbReference type="Gene3D" id="1.10.8.430">
    <property type="entry name" value="Helical domain of apoptotic protease-activating factors"/>
    <property type="match status" value="1"/>
</dbReference>
<dbReference type="PANTHER" id="PTHR36766">
    <property type="entry name" value="PLANT BROAD-SPECTRUM MILDEW RESISTANCE PROTEIN RPW8"/>
    <property type="match status" value="1"/>
</dbReference>
<dbReference type="PRINTS" id="PR00364">
    <property type="entry name" value="DISEASERSIST"/>
</dbReference>
<dbReference type="SUPFAM" id="SSF52058">
    <property type="entry name" value="L domain-like"/>
    <property type="match status" value="2"/>
</dbReference>
<evidence type="ECO:0000313" key="10">
    <source>
        <dbReference type="Proteomes" id="UP000594263"/>
    </source>
</evidence>
<evidence type="ECO:0000259" key="6">
    <source>
        <dbReference type="Pfam" id="PF18052"/>
    </source>
</evidence>
<dbReference type="Proteomes" id="UP000594263">
    <property type="component" value="Unplaced"/>
</dbReference>
<dbReference type="InterPro" id="IPR042197">
    <property type="entry name" value="Apaf_helical"/>
</dbReference>
<feature type="domain" description="Disease resistance R13L4/SHOC-2-like LRR" evidence="8">
    <location>
        <begin position="602"/>
        <end position="899"/>
    </location>
</feature>
<reference evidence="9" key="1">
    <citation type="submission" date="2021-01" db="UniProtKB">
        <authorList>
            <consortium name="EnsemblPlants"/>
        </authorList>
    </citation>
    <scope>IDENTIFICATION</scope>
</reference>
<name>A0A7N0SW20_KALFE</name>
<evidence type="ECO:0000259" key="5">
    <source>
        <dbReference type="Pfam" id="PF00931"/>
    </source>
</evidence>
<protein>
    <submittedName>
        <fullName evidence="9">Uncharacterized protein</fullName>
    </submittedName>
</protein>
<feature type="domain" description="NB-ARC" evidence="5">
    <location>
        <begin position="260"/>
        <end position="385"/>
    </location>
</feature>
<dbReference type="InterPro" id="IPR041118">
    <property type="entry name" value="Rx_N"/>
</dbReference>
<evidence type="ECO:0000259" key="7">
    <source>
        <dbReference type="Pfam" id="PF23559"/>
    </source>
</evidence>
<feature type="domain" description="Disease resistance N-terminal" evidence="6">
    <location>
        <begin position="30"/>
        <end position="97"/>
    </location>
</feature>
<dbReference type="PANTHER" id="PTHR36766:SF40">
    <property type="entry name" value="DISEASE RESISTANCE PROTEIN RGA3"/>
    <property type="match status" value="1"/>
</dbReference>
<dbReference type="GO" id="GO:0043531">
    <property type="term" value="F:ADP binding"/>
    <property type="evidence" value="ECO:0007669"/>
    <property type="project" value="InterPro"/>
</dbReference>
<dbReference type="SUPFAM" id="SSF52540">
    <property type="entry name" value="P-loop containing nucleoside triphosphate hydrolases"/>
    <property type="match status" value="1"/>
</dbReference>
<dbReference type="InterPro" id="IPR055414">
    <property type="entry name" value="LRR_R13L4/SHOC2-like"/>
</dbReference>
<dbReference type="Gene3D" id="3.40.50.300">
    <property type="entry name" value="P-loop containing nucleotide triphosphate hydrolases"/>
    <property type="match status" value="1"/>
</dbReference>
<evidence type="ECO:0000256" key="2">
    <source>
        <dbReference type="ARBA" id="ARBA00022741"/>
    </source>
</evidence>
<keyword evidence="3" id="KW-0611">Plant defense</keyword>
<dbReference type="Gene3D" id="1.20.5.4130">
    <property type="match status" value="1"/>
</dbReference>
<keyword evidence="2" id="KW-0547">Nucleotide-binding</keyword>
<dbReference type="InterPro" id="IPR058922">
    <property type="entry name" value="WHD_DRP"/>
</dbReference>
<keyword evidence="10" id="KW-1185">Reference proteome</keyword>
<dbReference type="InterPro" id="IPR002182">
    <property type="entry name" value="NB-ARC"/>
</dbReference>
<proteinExistence type="predicted"/>
<dbReference type="Pfam" id="PF23598">
    <property type="entry name" value="LRR_14"/>
    <property type="match status" value="1"/>
</dbReference>
<dbReference type="Gramene" id="Kaladp0008s0630.1.v1.1">
    <property type="protein sequence ID" value="Kaladp0008s0630.1.v1.1.CDS.1"/>
    <property type="gene ID" value="Kaladp0008s0630.v1.1"/>
</dbReference>
<dbReference type="GO" id="GO:0006952">
    <property type="term" value="P:defense response"/>
    <property type="evidence" value="ECO:0007669"/>
    <property type="project" value="UniProtKB-KW"/>
</dbReference>
<feature type="domain" description="NB-ARC" evidence="5">
    <location>
        <begin position="189"/>
        <end position="245"/>
    </location>
</feature>
<sequence length="1318" mass="149045">MSGVELAIATGAGKALARSLLSPKVYDFFSTWKLDSSLLDKLEIQLNSVQALLSDAEEKLIEDNTRVDKWAQKARFAIYDAEDLLDGILADVPAGSSKVRNDIITLVESSDSVKDKLKYKLKGTARAIHPYKKTIEEELDKLIERLQFIVAQKDVLGLKKKSELALYRKERLSSSFASETCTICGRSKDKEAIMHLLNSREGNDDSLRIISIVGMGGMGKTTLACLVFHEYKSLNRSFGLPSWLVRLVQREDNRSDPLIFDVKGWACVSDEFDATRVIKSLLESITGQGVMIDNSFELVQQQLKEKLHGKRFLVVLDDIWTDDPLNWDVLRTSFSVGAPGSRVIITTRSKNVARIASTSHDFSYELDKMSRSESWSLFEKIVFRDGNSNEHLILKDIGKEIVSRCKGLPLAIKMIGGLLVAKGNDELEWRSVLNNKIWENTKIIPSLLLSYYHLPLGVQNCFAYCSIFPKDYSFSLEEVIMLWVGEGLIEKFCEGNLYEDIAKSYFTHLRSKFFFQESTSGRSEFVMHDLVHDLALHLSRGLCVDFFNVTVQSRRLSIQGKNESLLNKMSGTKLSHLRTFLPLRGAWWNCDYYFNKKLYCELLSNFKMLRVLSLKGYAISALPKSVGDMKLLRYLDLSFTNIDHLPDKICRLHNLQILLLSGCRKLSRLPAEICNLVNLRHLYIDKTGLEEMPDGFGRMTNIRTLSNFVLGRGKSKQMGEFKGLVNLRGKLHISKLNNVDDTKDAVLGGFTQKDYLEELVLEWNWDPARDVHLDEKVLDAMEAHKKLKRLTIKSYGGKRLSSWIVGVAPFFTDLISLSIENCFKCEVLPSLGDLPFLKDLRLETLGYVKSLGEEFYGDSYHPFPALQKLHICVTSELKRWYFPKGDRVGFQMLKDLEISHCWGLTEIPYCFPSLTQLQICCCISLVKLETCERSSSTIFGHSLQSISIENCPQIEEIPKIFVNLTDISIYRCSSLISVPRLQYARKIVLLQVGDALAVDGDGTQQDCRVLEELKIENSLSRLWFSAKMNRLRSLRLEIGANGREDEDGEAVRLSPYLSDFTVSGGGSNLHIHPNILTRLSSLNYLTKFELSNFPTMESFPHVELPSTITSIRIHHCDQLRTLPDQFLSGCSKSLQELEISHCPNLACLPSSLSTVESLQRLTFSMCRHIRQFPTTASNGPHYLTKLSYLLIASCSALDCLPQGFQNTTTLHTLYIYRCPNLCIPKDGLPASLRELQITDCGKMKPFVKKVLPTLTSLTHLELGGFPDITSLDSCLPESIQILSISRFSRLGSLSGVLPNLKHLRRINVHDCPLLNHIP</sequence>
<dbReference type="GO" id="GO:0005524">
    <property type="term" value="F:ATP binding"/>
    <property type="evidence" value="ECO:0007669"/>
    <property type="project" value="UniProtKB-KW"/>
</dbReference>
<organism evidence="9 10">
    <name type="scientific">Kalanchoe fedtschenkoi</name>
    <name type="common">Lavender scallops</name>
    <name type="synonym">South American air plant</name>
    <dbReference type="NCBI Taxonomy" id="63787"/>
    <lineage>
        <taxon>Eukaryota</taxon>
        <taxon>Viridiplantae</taxon>
        <taxon>Streptophyta</taxon>
        <taxon>Embryophyta</taxon>
        <taxon>Tracheophyta</taxon>
        <taxon>Spermatophyta</taxon>
        <taxon>Magnoliopsida</taxon>
        <taxon>eudicotyledons</taxon>
        <taxon>Gunneridae</taxon>
        <taxon>Pentapetalae</taxon>
        <taxon>Saxifragales</taxon>
        <taxon>Crassulaceae</taxon>
        <taxon>Kalanchoe</taxon>
    </lineage>
</organism>
<dbReference type="InterPro" id="IPR032675">
    <property type="entry name" value="LRR_dom_sf"/>
</dbReference>
<dbReference type="Pfam" id="PF00931">
    <property type="entry name" value="NB-ARC"/>
    <property type="match status" value="2"/>
</dbReference>
<dbReference type="InterPro" id="IPR036388">
    <property type="entry name" value="WH-like_DNA-bd_sf"/>
</dbReference>
<feature type="domain" description="Disease resistance protein winged helix" evidence="7">
    <location>
        <begin position="467"/>
        <end position="535"/>
    </location>
</feature>
<evidence type="ECO:0000256" key="4">
    <source>
        <dbReference type="ARBA" id="ARBA00022840"/>
    </source>
</evidence>
<dbReference type="Pfam" id="PF18052">
    <property type="entry name" value="Rx_N"/>
    <property type="match status" value="1"/>
</dbReference>
<evidence type="ECO:0000256" key="1">
    <source>
        <dbReference type="ARBA" id="ARBA00022737"/>
    </source>
</evidence>
<dbReference type="GO" id="GO:0051707">
    <property type="term" value="P:response to other organism"/>
    <property type="evidence" value="ECO:0007669"/>
    <property type="project" value="UniProtKB-ARBA"/>
</dbReference>
<dbReference type="Pfam" id="PF23559">
    <property type="entry name" value="WHD_DRP"/>
    <property type="match status" value="1"/>
</dbReference>
<dbReference type="Gene3D" id="3.80.10.10">
    <property type="entry name" value="Ribonuclease Inhibitor"/>
    <property type="match status" value="3"/>
</dbReference>
<accession>A0A7N0SW20</accession>
<evidence type="ECO:0000256" key="3">
    <source>
        <dbReference type="ARBA" id="ARBA00022821"/>
    </source>
</evidence>
<dbReference type="EnsemblPlants" id="Kaladp0008s0630.1.v1.1">
    <property type="protein sequence ID" value="Kaladp0008s0630.1.v1.1.CDS.1"/>
    <property type="gene ID" value="Kaladp0008s0630.v1.1"/>
</dbReference>
<dbReference type="InterPro" id="IPR027417">
    <property type="entry name" value="P-loop_NTPase"/>
</dbReference>
<evidence type="ECO:0000259" key="8">
    <source>
        <dbReference type="Pfam" id="PF23598"/>
    </source>
</evidence>
<keyword evidence="4" id="KW-0067">ATP-binding</keyword>